<dbReference type="EMBL" id="JBEXPZ010000018">
    <property type="protein sequence ID" value="MET9845990.1"/>
    <property type="molecule type" value="Genomic_DNA"/>
</dbReference>
<dbReference type="InterPro" id="IPR036736">
    <property type="entry name" value="ACP-like_sf"/>
</dbReference>
<dbReference type="Gene3D" id="1.10.1200.10">
    <property type="entry name" value="ACP-like"/>
    <property type="match status" value="1"/>
</dbReference>
<name>A0ABV2UZ18_9ACTN</name>
<dbReference type="RefSeq" id="WP_355397274.1">
    <property type="nucleotide sequence ID" value="NZ_JBEGHN010000005.1"/>
</dbReference>
<sequence length="426" mass="45968">MTTTAPADTPAAPAACGPGTVDCPLFDCLQVNLAVLADRWHGPGTHLDLGAVLHFDPVPGPGGLPTVQRPTPRHLADTAHALHLSVTEQHTTTAGRPPEPAPGRYVVADAHHLPWVPYFRRRHMDHSFLLEPGDAGTAVVTDGYHNDTSWGAARPTSLPLSRTEVAAALPQPALVLTLAPAGPPRTPPAPRLDLATPRRNQQYARAYAEHPDRLTALDQLTLETWLLARSRRLHARFLASRGLLTDSQAVTAHLTAWQSLAESVYVAHRRVQRGHPEPRELYERLARQLHHDHDIFAPTATHTPARASGGPDASARSATAPTPLPTPPSAALRTHIAATAGAVLRTDPAPLLDGLPLADIPGFTSLRMVEIVERLERELSVEFTADDLVPENLHHLDGICRIVLRALPAPTAPQPRHRPAARLGED</sequence>
<evidence type="ECO:0000313" key="3">
    <source>
        <dbReference type="EMBL" id="MET9845990.1"/>
    </source>
</evidence>
<dbReference type="SUPFAM" id="SSF47336">
    <property type="entry name" value="ACP-like"/>
    <property type="match status" value="1"/>
</dbReference>
<dbReference type="PROSITE" id="PS50075">
    <property type="entry name" value="CARRIER"/>
    <property type="match status" value="1"/>
</dbReference>
<comment type="caution">
    <text evidence="3">The sequence shown here is derived from an EMBL/GenBank/DDBJ whole genome shotgun (WGS) entry which is preliminary data.</text>
</comment>
<proteinExistence type="predicted"/>
<evidence type="ECO:0000256" key="1">
    <source>
        <dbReference type="SAM" id="MobiDB-lite"/>
    </source>
</evidence>
<feature type="domain" description="Carrier" evidence="2">
    <location>
        <begin position="327"/>
        <end position="407"/>
    </location>
</feature>
<dbReference type="InterPro" id="IPR009081">
    <property type="entry name" value="PP-bd_ACP"/>
</dbReference>
<reference evidence="3 4" key="1">
    <citation type="submission" date="2024-06" db="EMBL/GenBank/DDBJ databases">
        <title>The Natural Products Discovery Center: Release of the First 8490 Sequenced Strains for Exploring Actinobacteria Biosynthetic Diversity.</title>
        <authorList>
            <person name="Kalkreuter E."/>
            <person name="Kautsar S.A."/>
            <person name="Yang D."/>
            <person name="Bader C.D."/>
            <person name="Teijaro C.N."/>
            <person name="Fluegel L."/>
            <person name="Davis C.M."/>
            <person name="Simpson J.R."/>
            <person name="Lauterbach L."/>
            <person name="Steele A.D."/>
            <person name="Gui C."/>
            <person name="Meng S."/>
            <person name="Li G."/>
            <person name="Viehrig K."/>
            <person name="Ye F."/>
            <person name="Su P."/>
            <person name="Kiefer A.F."/>
            <person name="Nichols A."/>
            <person name="Cepeda A.J."/>
            <person name="Yan W."/>
            <person name="Fan B."/>
            <person name="Jiang Y."/>
            <person name="Adhikari A."/>
            <person name="Zheng C.-J."/>
            <person name="Schuster L."/>
            <person name="Cowan T.M."/>
            <person name="Smanski M.J."/>
            <person name="Chevrette M.G."/>
            <person name="De Carvalho L.P.S."/>
            <person name="Shen B."/>
        </authorList>
    </citation>
    <scope>NUCLEOTIDE SEQUENCE [LARGE SCALE GENOMIC DNA]</scope>
    <source>
        <strain evidence="3 4">NPDC006434</strain>
    </source>
</reference>
<protein>
    <submittedName>
        <fullName evidence="3">Acyl carrier protein</fullName>
    </submittedName>
</protein>
<organism evidence="3 4">
    <name type="scientific">Streptomyces ossamyceticus</name>
    <dbReference type="NCBI Taxonomy" id="249581"/>
    <lineage>
        <taxon>Bacteria</taxon>
        <taxon>Bacillati</taxon>
        <taxon>Actinomycetota</taxon>
        <taxon>Actinomycetes</taxon>
        <taxon>Kitasatosporales</taxon>
        <taxon>Streptomycetaceae</taxon>
        <taxon>Streptomyces</taxon>
    </lineage>
</organism>
<dbReference type="Proteomes" id="UP001550210">
    <property type="component" value="Unassembled WGS sequence"/>
</dbReference>
<keyword evidence="4" id="KW-1185">Reference proteome</keyword>
<evidence type="ECO:0000259" key="2">
    <source>
        <dbReference type="PROSITE" id="PS50075"/>
    </source>
</evidence>
<evidence type="ECO:0000313" key="4">
    <source>
        <dbReference type="Proteomes" id="UP001550210"/>
    </source>
</evidence>
<accession>A0ABV2UZ18</accession>
<gene>
    <name evidence="3" type="ORF">ABZZ21_15745</name>
</gene>
<feature type="region of interest" description="Disordered" evidence="1">
    <location>
        <begin position="300"/>
        <end position="330"/>
    </location>
</feature>